<keyword evidence="2" id="KW-1185">Reference proteome</keyword>
<evidence type="ECO:0000313" key="1">
    <source>
        <dbReference type="Ensembl" id="ENSAMEP00000043175.1"/>
    </source>
</evidence>
<accession>A0A7N5KPM9</accession>
<reference evidence="1" key="3">
    <citation type="submission" date="2025-09" db="UniProtKB">
        <authorList>
            <consortium name="Ensembl"/>
        </authorList>
    </citation>
    <scope>IDENTIFICATION</scope>
</reference>
<reference evidence="1 2" key="1">
    <citation type="journal article" date="2010" name="Nature">
        <title>The sequence and de novo assembly of the giant panda genome.</title>
        <authorList>
            <person name="Li R."/>
            <person name="Fan W."/>
            <person name="Tian G."/>
            <person name="Zhu H."/>
            <person name="He L."/>
            <person name="Cai J."/>
            <person name="Huang Q."/>
            <person name="Cai Q."/>
            <person name="Li B."/>
            <person name="Bai Y."/>
            <person name="Zhang Z."/>
            <person name="Zhang Y."/>
            <person name="Wang W."/>
            <person name="Li J."/>
            <person name="Wei F."/>
            <person name="Li H."/>
            <person name="Jian M."/>
            <person name="Li J."/>
            <person name="Zhang Z."/>
            <person name="Nielsen R."/>
            <person name="Li D."/>
            <person name="Gu W."/>
            <person name="Yang Z."/>
            <person name="Xuan Z."/>
            <person name="Ryder O.A."/>
            <person name="Leung F.C."/>
            <person name="Zhou Y."/>
            <person name="Cao J."/>
            <person name="Sun X."/>
            <person name="Fu Y."/>
            <person name="Fang X."/>
            <person name="Guo X."/>
            <person name="Wang B."/>
            <person name="Hou R."/>
            <person name="Shen F."/>
            <person name="Mu B."/>
            <person name="Ni P."/>
            <person name="Lin R."/>
            <person name="Qian W."/>
            <person name="Wang G."/>
            <person name="Yu C."/>
            <person name="Nie W."/>
            <person name="Wang J."/>
            <person name="Wu Z."/>
            <person name="Liang H."/>
            <person name="Min J."/>
            <person name="Wu Q."/>
            <person name="Cheng S."/>
            <person name="Ruan J."/>
            <person name="Wang M."/>
            <person name="Shi Z."/>
            <person name="Wen M."/>
            <person name="Liu B."/>
            <person name="Ren X."/>
            <person name="Zheng H."/>
            <person name="Dong D."/>
            <person name="Cook K."/>
            <person name="Shan G."/>
            <person name="Zhang H."/>
            <person name="Kosiol C."/>
            <person name="Xie X."/>
            <person name="Lu Z."/>
            <person name="Zheng H."/>
            <person name="Li Y."/>
            <person name="Steiner C.C."/>
            <person name="Lam T.T."/>
            <person name="Lin S."/>
            <person name="Zhang Q."/>
            <person name="Li G."/>
            <person name="Tian J."/>
            <person name="Gong T."/>
            <person name="Liu H."/>
            <person name="Zhang D."/>
            <person name="Fang L."/>
            <person name="Ye C."/>
            <person name="Zhang J."/>
            <person name="Hu W."/>
            <person name="Xu A."/>
            <person name="Ren Y."/>
            <person name="Zhang G."/>
            <person name="Bruford M.W."/>
            <person name="Li Q."/>
            <person name="Ma L."/>
            <person name="Guo Y."/>
            <person name="An N."/>
            <person name="Hu Y."/>
            <person name="Zheng Y."/>
            <person name="Shi Y."/>
            <person name="Li Z."/>
            <person name="Liu Q."/>
            <person name="Chen Y."/>
            <person name="Zhao J."/>
            <person name="Qu N."/>
            <person name="Zhao S."/>
            <person name="Tian F."/>
            <person name="Wang X."/>
            <person name="Wang H."/>
            <person name="Xu L."/>
            <person name="Liu X."/>
            <person name="Vinar T."/>
            <person name="Wang Y."/>
            <person name="Lam T.W."/>
            <person name="Yiu S.M."/>
            <person name="Liu S."/>
            <person name="Zhang H."/>
            <person name="Li D."/>
            <person name="Huang Y."/>
            <person name="Wang X."/>
            <person name="Yang G."/>
            <person name="Jiang Z."/>
            <person name="Wang J."/>
            <person name="Qin N."/>
            <person name="Li L."/>
            <person name="Li J."/>
            <person name="Bolund L."/>
            <person name="Kristiansen K."/>
            <person name="Wong G.K."/>
            <person name="Olson M."/>
            <person name="Zhang X."/>
            <person name="Li S."/>
            <person name="Yang H."/>
            <person name="Wang J."/>
            <person name="Wang J."/>
        </authorList>
    </citation>
    <scope>NUCLEOTIDE SEQUENCE [LARGE SCALE GENOMIC DNA]</scope>
</reference>
<protein>
    <submittedName>
        <fullName evidence="1">Uncharacterized protein</fullName>
    </submittedName>
</protein>
<reference evidence="1" key="2">
    <citation type="submission" date="2025-08" db="UniProtKB">
        <authorList>
            <consortium name="Ensembl"/>
        </authorList>
    </citation>
    <scope>IDENTIFICATION</scope>
</reference>
<sequence>VLRSLSTTCKQTCLLKIIFNVKMLTFPAAEKQKQKQNRNQKNGCRRLQYLCLFKR</sequence>
<dbReference type="InParanoid" id="A0A7N5KPM9"/>
<dbReference type="GeneTree" id="ENSGT00950000186230"/>
<organism evidence="1 2">
    <name type="scientific">Ailuropoda melanoleuca</name>
    <name type="common">Giant panda</name>
    <dbReference type="NCBI Taxonomy" id="9646"/>
    <lineage>
        <taxon>Eukaryota</taxon>
        <taxon>Metazoa</taxon>
        <taxon>Chordata</taxon>
        <taxon>Craniata</taxon>
        <taxon>Vertebrata</taxon>
        <taxon>Euteleostomi</taxon>
        <taxon>Mammalia</taxon>
        <taxon>Eutheria</taxon>
        <taxon>Laurasiatheria</taxon>
        <taxon>Carnivora</taxon>
        <taxon>Caniformia</taxon>
        <taxon>Ursidae</taxon>
        <taxon>Ailuropoda</taxon>
    </lineage>
</organism>
<dbReference type="Ensembl" id="ENSAMET00000048906.1">
    <property type="protein sequence ID" value="ENSAMEP00000043175.1"/>
    <property type="gene ID" value="ENSAMEG00000023516.1"/>
</dbReference>
<dbReference type="Proteomes" id="UP000008912">
    <property type="component" value="Unassembled WGS sequence"/>
</dbReference>
<evidence type="ECO:0000313" key="2">
    <source>
        <dbReference type="Proteomes" id="UP000008912"/>
    </source>
</evidence>
<proteinExistence type="predicted"/>
<name>A0A7N5KPM9_AILME</name>
<dbReference type="AlphaFoldDB" id="A0A7N5KPM9"/>